<dbReference type="AlphaFoldDB" id="A0A0C5WFZ6"/>
<gene>
    <name evidence="1" type="ORF">H744_1c0080</name>
</gene>
<protein>
    <submittedName>
        <fullName evidence="1">Uncharacterized protein</fullName>
    </submittedName>
</protein>
<dbReference type="Proteomes" id="UP000032303">
    <property type="component" value="Chromosome 1"/>
</dbReference>
<evidence type="ECO:0000313" key="2">
    <source>
        <dbReference type="Proteomes" id="UP000032303"/>
    </source>
</evidence>
<accession>A0A0C5WFZ6</accession>
<dbReference type="HOGENOM" id="CLU_205647_1_0_6"/>
<dbReference type="PATRIC" id="fig|658445.3.peg.93"/>
<dbReference type="KEGG" id="pgb:H744_1c0080"/>
<organism evidence="1 2">
    <name type="scientific">Photobacterium gaetbulicola Gung47</name>
    <dbReference type="NCBI Taxonomy" id="658445"/>
    <lineage>
        <taxon>Bacteria</taxon>
        <taxon>Pseudomonadati</taxon>
        <taxon>Pseudomonadota</taxon>
        <taxon>Gammaproteobacteria</taxon>
        <taxon>Vibrionales</taxon>
        <taxon>Vibrionaceae</taxon>
        <taxon>Photobacterium</taxon>
    </lineage>
</organism>
<sequence length="63" mass="7241">MEKLKLAKELFTRPLTLDELYQLDQLERQAKGKEKLYIASLWDAAYALVEPAVLHQAREAGLL</sequence>
<dbReference type="OrthoDB" id="5817243at2"/>
<proteinExistence type="predicted"/>
<reference evidence="1 2" key="1">
    <citation type="submission" date="2013-05" db="EMBL/GenBank/DDBJ databases">
        <title>Complete genome sequence of the lipase-producing bacterium Photobacterium gaetbulicola Gung47.</title>
        <authorList>
            <person name="Kim Y.-O."/>
        </authorList>
    </citation>
    <scope>NUCLEOTIDE SEQUENCE [LARGE SCALE GENOMIC DNA]</scope>
    <source>
        <strain evidence="1 2">Gung47</strain>
    </source>
</reference>
<evidence type="ECO:0000313" key="1">
    <source>
        <dbReference type="EMBL" id="AJR05112.1"/>
    </source>
</evidence>
<dbReference type="EMBL" id="CP005973">
    <property type="protein sequence ID" value="AJR05112.1"/>
    <property type="molecule type" value="Genomic_DNA"/>
</dbReference>
<name>A0A0C5WFZ6_9GAMM</name>
<keyword evidence="2" id="KW-1185">Reference proteome</keyword>